<dbReference type="InterPro" id="IPR050300">
    <property type="entry name" value="GDXG_lipolytic_enzyme"/>
</dbReference>
<dbReference type="PATRIC" id="fig|1302272.5.peg.1679"/>
<dbReference type="SUPFAM" id="SSF53474">
    <property type="entry name" value="alpha/beta-Hydrolases"/>
    <property type="match status" value="1"/>
</dbReference>
<evidence type="ECO:0000256" key="1">
    <source>
        <dbReference type="ARBA" id="ARBA00022801"/>
    </source>
</evidence>
<proteinExistence type="predicted"/>
<dbReference type="AlphaFoldDB" id="A0A0R1HZX0"/>
<dbReference type="Proteomes" id="UP000050911">
    <property type="component" value="Unassembled WGS sequence"/>
</dbReference>
<accession>A0A0R1HZX0</accession>
<keyword evidence="4" id="KW-1185">Reference proteome</keyword>
<dbReference type="Gene3D" id="3.40.50.1820">
    <property type="entry name" value="alpha/beta hydrolase"/>
    <property type="match status" value="1"/>
</dbReference>
<dbReference type="STRING" id="1302272.FC96_GL001662"/>
<dbReference type="EMBL" id="AZCX01000003">
    <property type="protein sequence ID" value="KRK48551.1"/>
    <property type="molecule type" value="Genomic_DNA"/>
</dbReference>
<comment type="caution">
    <text evidence="3">The sequence shown here is derived from an EMBL/GenBank/DDBJ whole genome shotgun (WGS) entry which is preliminary data.</text>
</comment>
<evidence type="ECO:0000313" key="3">
    <source>
        <dbReference type="EMBL" id="KRK48551.1"/>
    </source>
</evidence>
<dbReference type="Pfam" id="PF20434">
    <property type="entry name" value="BD-FAE"/>
    <property type="match status" value="1"/>
</dbReference>
<keyword evidence="1" id="KW-0378">Hydrolase</keyword>
<dbReference type="PANTHER" id="PTHR48081:SF13">
    <property type="entry name" value="ALPHA_BETA HYDROLASE"/>
    <property type="match status" value="1"/>
</dbReference>
<dbReference type="InterPro" id="IPR029058">
    <property type="entry name" value="AB_hydrolase_fold"/>
</dbReference>
<evidence type="ECO:0000313" key="4">
    <source>
        <dbReference type="Proteomes" id="UP000050911"/>
    </source>
</evidence>
<dbReference type="GO" id="GO:0016787">
    <property type="term" value="F:hydrolase activity"/>
    <property type="evidence" value="ECO:0007669"/>
    <property type="project" value="UniProtKB-KW"/>
</dbReference>
<feature type="domain" description="BD-FAE-like" evidence="2">
    <location>
        <begin position="41"/>
        <end position="256"/>
    </location>
</feature>
<evidence type="ECO:0000259" key="2">
    <source>
        <dbReference type="Pfam" id="PF20434"/>
    </source>
</evidence>
<gene>
    <name evidence="3" type="ORF">FC96_GL001662</name>
</gene>
<name>A0A0R1HZX0_9LACO</name>
<dbReference type="PANTHER" id="PTHR48081">
    <property type="entry name" value="AB HYDROLASE SUPERFAMILY PROTEIN C4A8.06C"/>
    <property type="match status" value="1"/>
</dbReference>
<sequence length="301" mass="32423">MTMDKTPRFIDRHVPFQPAATTGIPHQYHDVPYAPGARHTLDIYLPNDGVAPFPVVIDVYGGGLYFGQKSSHKLNPALQLRSAGYAIVSPDYSLSYQQPFPTQISELKAAIRFVRAKAALYGLDPNRIALMGESSGAHLAVLTAASETVGQLDRGLGNHLGVSAAVSAVIASYGPYQFDQFSAQFDLLKITPKFRETGQADSFEGVMFGGHAPAQIKDQITAADPAHYLTAKMPPLLLTAGTADQVVPYVQSFNLAASAMTVMGTDQVQLHLVDGAHHGPADFMTADIVAERVAFLNRWLD</sequence>
<protein>
    <submittedName>
        <fullName evidence="3">Esterase</fullName>
    </submittedName>
</protein>
<dbReference type="InterPro" id="IPR049492">
    <property type="entry name" value="BD-FAE-like_dom"/>
</dbReference>
<dbReference type="RefSeq" id="WP_235804728.1">
    <property type="nucleotide sequence ID" value="NZ_AZCX01000003.1"/>
</dbReference>
<organism evidence="3 4">
    <name type="scientific">Secundilactobacillus kimchicus JCM 15530</name>
    <dbReference type="NCBI Taxonomy" id="1302272"/>
    <lineage>
        <taxon>Bacteria</taxon>
        <taxon>Bacillati</taxon>
        <taxon>Bacillota</taxon>
        <taxon>Bacilli</taxon>
        <taxon>Lactobacillales</taxon>
        <taxon>Lactobacillaceae</taxon>
        <taxon>Secundilactobacillus</taxon>
    </lineage>
</organism>
<reference evidence="3 4" key="1">
    <citation type="journal article" date="2015" name="Genome Announc.">
        <title>Expanding the biotechnology potential of lactobacilli through comparative genomics of 213 strains and associated genera.</title>
        <authorList>
            <person name="Sun Z."/>
            <person name="Harris H.M."/>
            <person name="McCann A."/>
            <person name="Guo C."/>
            <person name="Argimon S."/>
            <person name="Zhang W."/>
            <person name="Yang X."/>
            <person name="Jeffery I.B."/>
            <person name="Cooney J.C."/>
            <person name="Kagawa T.F."/>
            <person name="Liu W."/>
            <person name="Song Y."/>
            <person name="Salvetti E."/>
            <person name="Wrobel A."/>
            <person name="Rasinkangas P."/>
            <person name="Parkhill J."/>
            <person name="Rea M.C."/>
            <person name="O'Sullivan O."/>
            <person name="Ritari J."/>
            <person name="Douillard F.P."/>
            <person name="Paul Ross R."/>
            <person name="Yang R."/>
            <person name="Briner A.E."/>
            <person name="Felis G.E."/>
            <person name="de Vos W.M."/>
            <person name="Barrangou R."/>
            <person name="Klaenhammer T.R."/>
            <person name="Caufield P.W."/>
            <person name="Cui Y."/>
            <person name="Zhang H."/>
            <person name="O'Toole P.W."/>
        </authorList>
    </citation>
    <scope>NUCLEOTIDE SEQUENCE [LARGE SCALE GENOMIC DNA]</scope>
    <source>
        <strain evidence="3 4">JCM 15530</strain>
    </source>
</reference>